<sequence>MPLPSPAPPGFTDHPIPSTPLKIRLWPAPPAAHPLPILFLTHGGGAIGGNHFVPPPWVVPALGGRYHLVSHSYRLAPQARLDEQLADCLAAVAWARENLGAILGAGRVDSGRFVLCGGSAGGLLVSLMGLGMEVRPRAIVNVYGLVDWVGIRGLDGPGEAEWEGEFGREELEAYLGNREVGETLTEALFWDEKDVIGDVKLGERWGTDYLKYTKRLRLQAELHLYRSLHPQGVDRLIKTAMHPEKFADEAALEAFILSLSPVHVLRKRLEEGRTGYPPTAFLHGTGDVAVPVQQSYDMAAILKQMGVPVVECYEEGEPHVFDNKYTGPDVPGWETYIQPIVEFVDRHVGQ</sequence>
<evidence type="ECO:0000256" key="1">
    <source>
        <dbReference type="ARBA" id="ARBA00022801"/>
    </source>
</evidence>
<reference evidence="3" key="2">
    <citation type="submission" date="2023-06" db="EMBL/GenBank/DDBJ databases">
        <authorList>
            <consortium name="Lawrence Berkeley National Laboratory"/>
            <person name="Haridas S."/>
            <person name="Hensen N."/>
            <person name="Bonometti L."/>
            <person name="Westerberg I."/>
            <person name="Brannstrom I.O."/>
            <person name="Guillou S."/>
            <person name="Cros-Aarteil S."/>
            <person name="Calhoun S."/>
            <person name="Kuo A."/>
            <person name="Mondo S."/>
            <person name="Pangilinan J."/>
            <person name="Riley R."/>
            <person name="Labutti K."/>
            <person name="Andreopoulos B."/>
            <person name="Lipzen A."/>
            <person name="Chen C."/>
            <person name="Yanf M."/>
            <person name="Daum C."/>
            <person name="Ng V."/>
            <person name="Clum A."/>
            <person name="Steindorff A."/>
            <person name="Ohm R."/>
            <person name="Martin F."/>
            <person name="Silar P."/>
            <person name="Natvig D."/>
            <person name="Lalanne C."/>
            <person name="Gautier V."/>
            <person name="Ament-Velasquez S.L."/>
            <person name="Kruys A."/>
            <person name="Hutchinson M.I."/>
            <person name="Powell A.J."/>
            <person name="Barry K."/>
            <person name="Miller A.N."/>
            <person name="Grigoriev I.V."/>
            <person name="Debuchy R."/>
            <person name="Gladieux P."/>
            <person name="Thoren M.H."/>
            <person name="Johannesson H."/>
        </authorList>
    </citation>
    <scope>NUCLEOTIDE SEQUENCE</scope>
    <source>
        <strain evidence="3">CBS 955.72</strain>
    </source>
</reference>
<evidence type="ECO:0000259" key="2">
    <source>
        <dbReference type="Pfam" id="PF07859"/>
    </source>
</evidence>
<dbReference type="PANTHER" id="PTHR48081">
    <property type="entry name" value="AB HYDROLASE SUPERFAMILY PROTEIN C4A8.06C"/>
    <property type="match status" value="1"/>
</dbReference>
<dbReference type="SUPFAM" id="SSF53474">
    <property type="entry name" value="alpha/beta-Hydrolases"/>
    <property type="match status" value="1"/>
</dbReference>
<comment type="caution">
    <text evidence="3">The sequence shown here is derived from an EMBL/GenBank/DDBJ whole genome shotgun (WGS) entry which is preliminary data.</text>
</comment>
<dbReference type="Proteomes" id="UP001275084">
    <property type="component" value="Unassembled WGS sequence"/>
</dbReference>
<dbReference type="InterPro" id="IPR029058">
    <property type="entry name" value="AB_hydrolase_fold"/>
</dbReference>
<reference evidence="3" key="1">
    <citation type="journal article" date="2023" name="Mol. Phylogenet. Evol.">
        <title>Genome-scale phylogeny and comparative genomics of the fungal order Sordariales.</title>
        <authorList>
            <person name="Hensen N."/>
            <person name="Bonometti L."/>
            <person name="Westerberg I."/>
            <person name="Brannstrom I.O."/>
            <person name="Guillou S."/>
            <person name="Cros-Aarteil S."/>
            <person name="Calhoun S."/>
            <person name="Haridas S."/>
            <person name="Kuo A."/>
            <person name="Mondo S."/>
            <person name="Pangilinan J."/>
            <person name="Riley R."/>
            <person name="LaButti K."/>
            <person name="Andreopoulos B."/>
            <person name="Lipzen A."/>
            <person name="Chen C."/>
            <person name="Yan M."/>
            <person name="Daum C."/>
            <person name="Ng V."/>
            <person name="Clum A."/>
            <person name="Steindorff A."/>
            <person name="Ohm R.A."/>
            <person name="Martin F."/>
            <person name="Silar P."/>
            <person name="Natvig D.O."/>
            <person name="Lalanne C."/>
            <person name="Gautier V."/>
            <person name="Ament-Velasquez S.L."/>
            <person name="Kruys A."/>
            <person name="Hutchinson M.I."/>
            <person name="Powell A.J."/>
            <person name="Barry K."/>
            <person name="Miller A.N."/>
            <person name="Grigoriev I.V."/>
            <person name="Debuchy R."/>
            <person name="Gladieux P."/>
            <person name="Hiltunen Thoren M."/>
            <person name="Johannesson H."/>
        </authorList>
    </citation>
    <scope>NUCLEOTIDE SEQUENCE</scope>
    <source>
        <strain evidence="3">CBS 955.72</strain>
    </source>
</reference>
<dbReference type="Gene3D" id="3.40.50.1820">
    <property type="entry name" value="alpha/beta hydrolase"/>
    <property type="match status" value="1"/>
</dbReference>
<dbReference type="EMBL" id="JAUIQD010000002">
    <property type="protein sequence ID" value="KAK3360420.1"/>
    <property type="molecule type" value="Genomic_DNA"/>
</dbReference>
<gene>
    <name evidence="3" type="ORF">B0T25DRAFT_588826</name>
</gene>
<keyword evidence="4" id="KW-1185">Reference proteome</keyword>
<dbReference type="GO" id="GO:0016787">
    <property type="term" value="F:hydrolase activity"/>
    <property type="evidence" value="ECO:0007669"/>
    <property type="project" value="UniProtKB-KW"/>
</dbReference>
<proteinExistence type="predicted"/>
<protein>
    <submittedName>
        <fullName evidence="3">Alpha/Beta hydrolase protein</fullName>
    </submittedName>
</protein>
<name>A0AAJ0HS41_9PEZI</name>
<accession>A0AAJ0HS41</accession>
<dbReference type="PANTHER" id="PTHR48081:SF3">
    <property type="entry name" value="ALPHA_BETA HYDROLASE FOLD-3 DOMAIN-CONTAINING PROTEIN"/>
    <property type="match status" value="1"/>
</dbReference>
<dbReference type="AlphaFoldDB" id="A0AAJ0HS41"/>
<evidence type="ECO:0000313" key="3">
    <source>
        <dbReference type="EMBL" id="KAK3360420.1"/>
    </source>
</evidence>
<evidence type="ECO:0000313" key="4">
    <source>
        <dbReference type="Proteomes" id="UP001275084"/>
    </source>
</evidence>
<dbReference type="Pfam" id="PF07859">
    <property type="entry name" value="Abhydrolase_3"/>
    <property type="match status" value="1"/>
</dbReference>
<keyword evidence="1 3" id="KW-0378">Hydrolase</keyword>
<dbReference type="InterPro" id="IPR013094">
    <property type="entry name" value="AB_hydrolase_3"/>
</dbReference>
<organism evidence="3 4">
    <name type="scientific">Lasiosphaeria hispida</name>
    <dbReference type="NCBI Taxonomy" id="260671"/>
    <lineage>
        <taxon>Eukaryota</taxon>
        <taxon>Fungi</taxon>
        <taxon>Dikarya</taxon>
        <taxon>Ascomycota</taxon>
        <taxon>Pezizomycotina</taxon>
        <taxon>Sordariomycetes</taxon>
        <taxon>Sordariomycetidae</taxon>
        <taxon>Sordariales</taxon>
        <taxon>Lasiosphaeriaceae</taxon>
        <taxon>Lasiosphaeria</taxon>
    </lineage>
</organism>
<feature type="domain" description="Alpha/beta hydrolase fold-3" evidence="2">
    <location>
        <begin position="39"/>
        <end position="147"/>
    </location>
</feature>
<dbReference type="InterPro" id="IPR050300">
    <property type="entry name" value="GDXG_lipolytic_enzyme"/>
</dbReference>